<sequence>MSLRKKPEKIGICALECYFPKLFVNQSDLEAFTGASQGKYTIGLGQQEMAFCSDREDIYSLTLTGLLKKRRQKETYKIVFLFFSASYFVGFFCLILSACFFPTKQKKSGGNKKKKWVVVSRLLKNNGIAEQDIGRLSVASETIADHSKSIKSVVMQLFEKKGNTDIEGVDYLHACYAGTASLFDSVSWMESERWDGRYAIVVCADIAEYAKGPARPTGGACAVAMLIGPNAPIQIGSVRASYMCHAYDFYKPYLNSPYPQVDGHLSNHWFLQSLDECYKLFCSKCKVQVRVTLIFFLNTNESFRSDIVDYWIFHSPFNKLVRKGFARVIFNDFYRHNDDTQKYPVLFKSFSSLDKSLQRHMQAPLDSDRASSCLSGVGGIGGFESVDVHQFKDVEPLKTYSNETYNTELMNAFVKYSSQEYDKKVSPSTFAPRKLGNSYTASLYLGLCSLISQVDASSLMGRKVAAFSYGSGICSTLFTFEIGNFFFPCIKLPDYCIVRVCMCTQQILGNDENTRSLLQTMHQRLNLYERLNMRHKVRPQVFDQILDRREEMFHIEKQKSYRPTHSLDYVFEDAFVLTEIDGDGRRFYSPLAEQKQKEAEQAQAEQTQPEVQTRKNTALVSVTQTKDLPTPLNTACTNTNENTVVEQNHQIAVVGLLSFALGSVVTLAVCLTAQRYSNNQKK</sequence>
<dbReference type="PANTHER" id="PTHR43323:SF2">
    <property type="entry name" value="HYDROXYMETHYLGLUTARYL-COA SYNTHASE"/>
    <property type="match status" value="1"/>
</dbReference>
<dbReference type="InterPro" id="IPR010122">
    <property type="entry name" value="HMG_CoA_synthase_euk"/>
</dbReference>
<feature type="active site" description="Proton donor/acceptor" evidence="3">
    <location>
        <position position="314"/>
    </location>
</feature>
<dbReference type="PANTHER" id="PTHR43323">
    <property type="entry name" value="3-HYDROXY-3-METHYLGLUTARYL COENZYME A SYNTHASE"/>
    <property type="match status" value="1"/>
</dbReference>
<gene>
    <name evidence="9" type="ORF">RFI_12862</name>
</gene>
<keyword evidence="2 5" id="KW-0808">Transferase</keyword>
<dbReference type="InterPro" id="IPR013746">
    <property type="entry name" value="HMG_CoA_synt_C_dom"/>
</dbReference>
<name>X6NG35_RETFI</name>
<dbReference type="Pfam" id="PF01154">
    <property type="entry name" value="HMG_CoA_synt_N"/>
    <property type="match status" value="2"/>
</dbReference>
<evidence type="ECO:0000256" key="4">
    <source>
        <dbReference type="PIRSR" id="PIRSR610122-2"/>
    </source>
</evidence>
<evidence type="ECO:0000259" key="7">
    <source>
        <dbReference type="Pfam" id="PF01154"/>
    </source>
</evidence>
<dbReference type="Pfam" id="PF08540">
    <property type="entry name" value="HMG_CoA_synt_C"/>
    <property type="match status" value="3"/>
</dbReference>
<comment type="caution">
    <text evidence="9">The sequence shown here is derived from an EMBL/GenBank/DDBJ whole genome shotgun (WGS) entry which is preliminary data.</text>
</comment>
<protein>
    <recommendedName>
        <fullName evidence="5">Hydroxymethylglutaryl-CoA synthase</fullName>
        <shortName evidence="5">HMG-CoA synthase</shortName>
        <ecNumber evidence="5">2.3.3.10</ecNumber>
    </recommendedName>
    <alternativeName>
        <fullName evidence="5">3-hydroxy-3-methylglutaryl coenzyme A synthase</fullName>
    </alternativeName>
</protein>
<keyword evidence="5" id="KW-0752">Steroid biosynthesis</keyword>
<keyword evidence="5" id="KW-0443">Lipid metabolism</keyword>
<evidence type="ECO:0000256" key="3">
    <source>
        <dbReference type="PIRSR" id="PIRSR610122-1"/>
    </source>
</evidence>
<feature type="binding site" evidence="4">
    <location>
        <position position="319"/>
    </location>
    <ligand>
        <name>CoA</name>
        <dbReference type="ChEBI" id="CHEBI:57287"/>
    </ligand>
</feature>
<evidence type="ECO:0000256" key="5">
    <source>
        <dbReference type="RuleBase" id="RU364071"/>
    </source>
</evidence>
<accession>X6NG35</accession>
<dbReference type="EMBL" id="ASPP01009311">
    <property type="protein sequence ID" value="ETO24297.1"/>
    <property type="molecule type" value="Genomic_DNA"/>
</dbReference>
<dbReference type="UniPathway" id="UPA00058">
    <property type="reaction ID" value="UER00102"/>
</dbReference>
<keyword evidence="5" id="KW-0753">Steroid metabolism</keyword>
<keyword evidence="5" id="KW-1207">Sterol metabolism</keyword>
<dbReference type="CDD" id="cd00827">
    <property type="entry name" value="init_cond_enzymes"/>
    <property type="match status" value="1"/>
</dbReference>
<dbReference type="InterPro" id="IPR016039">
    <property type="entry name" value="Thiolase-like"/>
</dbReference>
<feature type="binding site" evidence="4">
    <location>
        <position position="323"/>
    </location>
    <ligand>
        <name>CoA</name>
        <dbReference type="ChEBI" id="CHEBI:57287"/>
    </ligand>
</feature>
<keyword evidence="5" id="KW-0444">Lipid biosynthesis</keyword>
<feature type="domain" description="Hydroxymethylglutaryl-coenzyme A synthase C-terminal" evidence="8">
    <location>
        <begin position="237"/>
        <end position="342"/>
    </location>
</feature>
<dbReference type="AlphaFoldDB" id="X6NG35"/>
<feature type="region of interest" description="Disordered" evidence="6">
    <location>
        <begin position="597"/>
        <end position="617"/>
    </location>
</feature>
<comment type="pathway">
    <text evidence="5">Metabolic intermediate biosynthesis; (R)-mevalonate biosynthesis; (R)-mevalonate from acetyl-CoA: step 2/3.</text>
</comment>
<dbReference type="GO" id="GO:0010142">
    <property type="term" value="P:farnesyl diphosphate biosynthetic process, mevalonate pathway"/>
    <property type="evidence" value="ECO:0007669"/>
    <property type="project" value="InterPro"/>
</dbReference>
<feature type="domain" description="Hydroxymethylglutaryl-coenzyme A synthase N-terminal" evidence="7">
    <location>
        <begin position="7"/>
        <end position="69"/>
    </location>
</feature>
<evidence type="ECO:0000256" key="6">
    <source>
        <dbReference type="SAM" id="MobiDB-lite"/>
    </source>
</evidence>
<comment type="catalytic activity">
    <reaction evidence="5">
        <text>acetoacetyl-CoA + acetyl-CoA + H2O = (3S)-3-hydroxy-3-methylglutaryl-CoA + CoA + H(+)</text>
        <dbReference type="Rhea" id="RHEA:10188"/>
        <dbReference type="ChEBI" id="CHEBI:15377"/>
        <dbReference type="ChEBI" id="CHEBI:15378"/>
        <dbReference type="ChEBI" id="CHEBI:43074"/>
        <dbReference type="ChEBI" id="CHEBI:57286"/>
        <dbReference type="ChEBI" id="CHEBI:57287"/>
        <dbReference type="ChEBI" id="CHEBI:57288"/>
        <dbReference type="EC" id="2.3.3.10"/>
    </reaction>
</comment>
<dbReference type="SUPFAM" id="SSF53901">
    <property type="entry name" value="Thiolase-like"/>
    <property type="match status" value="2"/>
</dbReference>
<feature type="active site" description="Proton donor/acceptor" evidence="3">
    <location>
        <position position="141"/>
    </location>
</feature>
<evidence type="ECO:0000256" key="1">
    <source>
        <dbReference type="ARBA" id="ARBA00007061"/>
    </source>
</evidence>
<organism evidence="9 10">
    <name type="scientific">Reticulomyxa filosa</name>
    <dbReference type="NCBI Taxonomy" id="46433"/>
    <lineage>
        <taxon>Eukaryota</taxon>
        <taxon>Sar</taxon>
        <taxon>Rhizaria</taxon>
        <taxon>Retaria</taxon>
        <taxon>Foraminifera</taxon>
        <taxon>Monothalamids</taxon>
        <taxon>Reticulomyxidae</taxon>
        <taxon>Reticulomyxa</taxon>
    </lineage>
</organism>
<evidence type="ECO:0000259" key="8">
    <source>
        <dbReference type="Pfam" id="PF08540"/>
    </source>
</evidence>
<feature type="binding site" evidence="4">
    <location>
        <position position="266"/>
    </location>
    <ligand>
        <name>CoA</name>
        <dbReference type="ChEBI" id="CHEBI:57287"/>
    </ligand>
</feature>
<keyword evidence="5" id="KW-0756">Sterol biosynthesis</keyword>
<evidence type="ECO:0000256" key="2">
    <source>
        <dbReference type="ARBA" id="ARBA00022679"/>
    </source>
</evidence>
<comment type="similarity">
    <text evidence="1 5">Belongs to the thiolase-like superfamily. HMG-CoA synthase family.</text>
</comment>
<dbReference type="GO" id="GO:0004421">
    <property type="term" value="F:hydroxymethylglutaryl-CoA synthase activity"/>
    <property type="evidence" value="ECO:0007669"/>
    <property type="project" value="UniProtKB-EC"/>
</dbReference>
<dbReference type="InterPro" id="IPR013528">
    <property type="entry name" value="HMG_CoA_synth_N"/>
</dbReference>
<feature type="domain" description="Hydroxymethylglutaryl-coenzyme A synthase C-terminal" evidence="8">
    <location>
        <begin position="400"/>
        <end position="482"/>
    </location>
</feature>
<dbReference type="GO" id="GO:0016126">
    <property type="term" value="P:sterol biosynthetic process"/>
    <property type="evidence" value="ECO:0007669"/>
    <property type="project" value="UniProtKB-KW"/>
</dbReference>
<evidence type="ECO:0000313" key="9">
    <source>
        <dbReference type="EMBL" id="ETO24297.1"/>
    </source>
</evidence>
<proteinExistence type="inferred from homology"/>
<dbReference type="GO" id="GO:0006084">
    <property type="term" value="P:acetyl-CoA metabolic process"/>
    <property type="evidence" value="ECO:0007669"/>
    <property type="project" value="InterPro"/>
</dbReference>
<evidence type="ECO:0000313" key="10">
    <source>
        <dbReference type="Proteomes" id="UP000023152"/>
    </source>
</evidence>
<dbReference type="NCBIfam" id="TIGR01833">
    <property type="entry name" value="HMG-CoA-S_euk"/>
    <property type="match status" value="1"/>
</dbReference>
<feature type="compositionally biased region" description="Polar residues" evidence="6">
    <location>
        <begin position="607"/>
        <end position="617"/>
    </location>
</feature>
<dbReference type="Proteomes" id="UP000023152">
    <property type="component" value="Unassembled WGS sequence"/>
</dbReference>
<dbReference type="Gene3D" id="3.40.47.10">
    <property type="match status" value="2"/>
</dbReference>
<dbReference type="OrthoDB" id="1269963at2759"/>
<keyword evidence="10" id="KW-1185">Reference proteome</keyword>
<reference evidence="9 10" key="1">
    <citation type="journal article" date="2013" name="Curr. Biol.">
        <title>The Genome of the Foraminiferan Reticulomyxa filosa.</title>
        <authorList>
            <person name="Glockner G."/>
            <person name="Hulsmann N."/>
            <person name="Schleicher M."/>
            <person name="Noegel A.A."/>
            <person name="Eichinger L."/>
            <person name="Gallinger C."/>
            <person name="Pawlowski J."/>
            <person name="Sierra R."/>
            <person name="Euteneuer U."/>
            <person name="Pillet L."/>
            <person name="Moustafa A."/>
            <person name="Platzer M."/>
            <person name="Groth M."/>
            <person name="Szafranski K."/>
            <person name="Schliwa M."/>
        </authorList>
    </citation>
    <scope>NUCLEOTIDE SEQUENCE [LARGE SCALE GENOMIC DNA]</scope>
</reference>
<feature type="active site" description="Acyl-thioester intermediate" evidence="3">
    <location>
        <position position="175"/>
    </location>
</feature>
<dbReference type="EC" id="2.3.3.10" evidence="5"/>
<feature type="domain" description="Hydroxymethylglutaryl-coenzyme A synthase N-terminal" evidence="7">
    <location>
        <begin position="117"/>
        <end position="232"/>
    </location>
</feature>
<comment type="function">
    <text evidence="5">Catalyzes the condensation of acetyl-CoA with acetoacetyl-CoA to form HMG-CoA.</text>
</comment>
<feature type="domain" description="Hydroxymethylglutaryl-coenzyme A synthase C-terminal" evidence="8">
    <location>
        <begin position="510"/>
        <end position="589"/>
    </location>
</feature>